<evidence type="ECO:0000259" key="3">
    <source>
        <dbReference type="SMART" id="SM00220"/>
    </source>
</evidence>
<evidence type="ECO:0000256" key="1">
    <source>
        <dbReference type="PROSITE-ProRule" id="PRU10141"/>
    </source>
</evidence>
<sequence length="578" mass="63858">MFCNDIMDYAFSAKRKGGIVSHTVPKGTRKMKNLPIPSGKGVNKMRPMPGAPAFRASSFGGKLVGSGVNGKVYLMTVTPELKIALKEGLNKGGAKVFDEFPDVGSKVIVKVVTQQKQYSDDEFFAEVSRENVVHKELSTGHCYKIPDATRARCISEFVPKFYMSFALGGPKKHSCVTIMAPAGTVTLKDYIQDLKKAHASGEKVLELYTCIELIVCTLWLSGFAHGDLHLDNLLVTKDKNNVSYKLIDFGFAMKVPEPFVKLVAEGITKMIKERSVQSFADLWTKDSVGGVRLVNYSNRILKGRGFEWYNPDYKMLQLLYNLLPAKQRAELPEARSKIWSVPLGNNKNELEEGEIRVTPVAPKPKWVPKDGKYWADEPSPSPYRTPSPTPVKKPSPKPAPKVVPVVVSKPAGTAETGKVDAKQRPVFKNSKGRTYVKADGKKVYVKKLFTPKTAFFTPKDSPKVAPEVAPSSNLTPGSKETGKVNAKARKVFEDAKGRKYVKTDGKRVYVKKLFTPKAAVSVKVKEASPEVTTTPGSKETGKVNAKARKVFKDSKDRTYVKAGGKRVYVKKLFTPKRS</sequence>
<dbReference type="EMBL" id="EF101928">
    <property type="protein sequence ID" value="ABT16842.1"/>
    <property type="molecule type" value="Genomic_DNA"/>
</dbReference>
<feature type="region of interest" description="Disordered" evidence="2">
    <location>
        <begin position="459"/>
        <end position="484"/>
    </location>
</feature>
<feature type="domain" description="Protein kinase" evidence="3">
    <location>
        <begin position="58"/>
        <end position="436"/>
    </location>
</feature>
<dbReference type="Pfam" id="PF03109">
    <property type="entry name" value="ABC1"/>
    <property type="match status" value="1"/>
</dbReference>
<reference evidence="4 5" key="1">
    <citation type="submission" date="2006-09" db="EMBL/GenBank/DDBJ databases">
        <title>Sequence and annotation of the 288-kb ATCV-1 virus that infects an endosymbiotic Chlorella strain of the heliozoon Acanthocystis turfacea.</title>
        <authorList>
            <person name="Fitzgerald L.A."/>
            <person name="Graves M.V."/>
            <person name="Li X."/>
            <person name="Pfitzner A.J.P."/>
            <person name="Hartigan J."/>
            <person name="Van Etten J.L."/>
        </authorList>
    </citation>
    <scope>NUCLEOTIDE SEQUENCE [LARGE SCALE GENOMIC DNA]</scope>
    <source>
        <strain evidence="4 5">ATCV-1</strain>
    </source>
</reference>
<dbReference type="Gene3D" id="1.10.510.10">
    <property type="entry name" value="Transferase(Phosphotransferase) domain 1"/>
    <property type="match status" value="1"/>
</dbReference>
<protein>
    <submittedName>
        <fullName evidence="4">Uncharacterized protein Z708L</fullName>
    </submittedName>
</protein>
<evidence type="ECO:0000256" key="2">
    <source>
        <dbReference type="SAM" id="MobiDB-lite"/>
    </source>
</evidence>
<dbReference type="InterPro" id="IPR014897">
    <property type="entry name" value="PBCV_basic_adap"/>
</dbReference>
<dbReference type="SUPFAM" id="SSF56112">
    <property type="entry name" value="Protein kinase-like (PK-like)"/>
    <property type="match status" value="1"/>
</dbReference>
<keyword evidence="1" id="KW-0067">ATP-binding</keyword>
<dbReference type="GO" id="GO:0004672">
    <property type="term" value="F:protein kinase activity"/>
    <property type="evidence" value="ECO:0007669"/>
    <property type="project" value="InterPro"/>
</dbReference>
<dbReference type="GeneID" id="5470822"/>
<dbReference type="OrthoDB" id="9135at10239"/>
<dbReference type="InterPro" id="IPR017441">
    <property type="entry name" value="Protein_kinase_ATP_BS"/>
</dbReference>
<feature type="binding site" evidence="1">
    <location>
        <position position="86"/>
    </location>
    <ligand>
        <name>ATP</name>
        <dbReference type="ChEBI" id="CHEBI:30616"/>
    </ligand>
</feature>
<dbReference type="RefSeq" id="YP_001427189.1">
    <property type="nucleotide sequence ID" value="NC_008724.1"/>
</dbReference>
<gene>
    <name evidence="4" type="primary">Z708L</name>
    <name evidence="4" type="ORF">ATCV1_Z708L</name>
</gene>
<dbReference type="InterPro" id="IPR000719">
    <property type="entry name" value="Prot_kinase_dom"/>
</dbReference>
<dbReference type="PROSITE" id="PS00107">
    <property type="entry name" value="PROTEIN_KINASE_ATP"/>
    <property type="match status" value="1"/>
</dbReference>
<dbReference type="Proteomes" id="UP000202420">
    <property type="component" value="Segment"/>
</dbReference>
<dbReference type="InterPro" id="IPR004147">
    <property type="entry name" value="ABC1_dom"/>
</dbReference>
<evidence type="ECO:0000313" key="4">
    <source>
        <dbReference type="EMBL" id="ABT16842.1"/>
    </source>
</evidence>
<dbReference type="KEGG" id="vg:5470822"/>
<dbReference type="SMART" id="SM00220">
    <property type="entry name" value="S_TKc"/>
    <property type="match status" value="1"/>
</dbReference>
<proteinExistence type="predicted"/>
<name>A7K9W8_9PHYC</name>
<feature type="compositionally biased region" description="Pro residues" evidence="2">
    <location>
        <begin position="379"/>
        <end position="401"/>
    </location>
</feature>
<keyword evidence="5" id="KW-1185">Reference proteome</keyword>
<feature type="region of interest" description="Disordered" evidence="2">
    <location>
        <begin position="368"/>
        <end position="403"/>
    </location>
</feature>
<dbReference type="GO" id="GO:0005524">
    <property type="term" value="F:ATP binding"/>
    <property type="evidence" value="ECO:0007669"/>
    <property type="project" value="UniProtKB-UniRule"/>
</dbReference>
<organism evidence="4 5">
    <name type="scientific">Chlorovirus heliozoae</name>
    <dbReference type="NCBI Taxonomy" id="322019"/>
    <lineage>
        <taxon>Viruses</taxon>
        <taxon>Varidnaviria</taxon>
        <taxon>Bamfordvirae</taxon>
        <taxon>Nucleocytoviricota</taxon>
        <taxon>Megaviricetes</taxon>
        <taxon>Algavirales</taxon>
        <taxon>Phycodnaviridae</taxon>
        <taxon>Chlorovirus</taxon>
    </lineage>
</organism>
<evidence type="ECO:0000313" key="5">
    <source>
        <dbReference type="Proteomes" id="UP000202420"/>
    </source>
</evidence>
<dbReference type="Pfam" id="PF08789">
    <property type="entry name" value="PBCV_basic_adap"/>
    <property type="match status" value="3"/>
</dbReference>
<keyword evidence="1" id="KW-0547">Nucleotide-binding</keyword>
<dbReference type="InterPro" id="IPR011009">
    <property type="entry name" value="Kinase-like_dom_sf"/>
</dbReference>
<accession>A7K9W8</accession>